<name>A0A026W7Z6_OOCBI</name>
<dbReference type="AlphaFoldDB" id="A0A026W7Z6"/>
<proteinExistence type="predicted"/>
<evidence type="ECO:0000313" key="3">
    <source>
        <dbReference type="Proteomes" id="UP000053097"/>
    </source>
</evidence>
<evidence type="ECO:0000256" key="1">
    <source>
        <dbReference type="SAM" id="MobiDB-lite"/>
    </source>
</evidence>
<organism evidence="2 3">
    <name type="scientific">Ooceraea biroi</name>
    <name type="common">Clonal raider ant</name>
    <name type="synonym">Cerapachys biroi</name>
    <dbReference type="NCBI Taxonomy" id="2015173"/>
    <lineage>
        <taxon>Eukaryota</taxon>
        <taxon>Metazoa</taxon>
        <taxon>Ecdysozoa</taxon>
        <taxon>Arthropoda</taxon>
        <taxon>Hexapoda</taxon>
        <taxon>Insecta</taxon>
        <taxon>Pterygota</taxon>
        <taxon>Neoptera</taxon>
        <taxon>Endopterygota</taxon>
        <taxon>Hymenoptera</taxon>
        <taxon>Apocrita</taxon>
        <taxon>Aculeata</taxon>
        <taxon>Formicoidea</taxon>
        <taxon>Formicidae</taxon>
        <taxon>Dorylinae</taxon>
        <taxon>Ooceraea</taxon>
    </lineage>
</organism>
<accession>A0A026W7Z6</accession>
<feature type="compositionally biased region" description="Basic and acidic residues" evidence="1">
    <location>
        <begin position="46"/>
        <end position="57"/>
    </location>
</feature>
<feature type="non-terminal residue" evidence="2">
    <location>
        <position position="1"/>
    </location>
</feature>
<feature type="region of interest" description="Disordered" evidence="1">
    <location>
        <begin position="35"/>
        <end position="57"/>
    </location>
</feature>
<reference evidence="2 3" key="1">
    <citation type="journal article" date="2014" name="Curr. Biol.">
        <title>The genome of the clonal raider ant Cerapachys biroi.</title>
        <authorList>
            <person name="Oxley P.R."/>
            <person name="Ji L."/>
            <person name="Fetter-Pruneda I."/>
            <person name="McKenzie S.K."/>
            <person name="Li C."/>
            <person name="Hu H."/>
            <person name="Zhang G."/>
            <person name="Kronauer D.J."/>
        </authorList>
    </citation>
    <scope>NUCLEOTIDE SEQUENCE [LARGE SCALE GENOMIC DNA]</scope>
</reference>
<dbReference type="EMBL" id="KK107372">
    <property type="protein sequence ID" value="EZA51771.1"/>
    <property type="molecule type" value="Genomic_DNA"/>
</dbReference>
<keyword evidence="3" id="KW-1185">Reference proteome</keyword>
<protein>
    <submittedName>
        <fullName evidence="2">Uncharacterized protein</fullName>
    </submittedName>
</protein>
<dbReference type="Proteomes" id="UP000053097">
    <property type="component" value="Unassembled WGS sequence"/>
</dbReference>
<gene>
    <name evidence="2" type="ORF">X777_09528</name>
</gene>
<evidence type="ECO:0000313" key="2">
    <source>
        <dbReference type="EMBL" id="EZA51771.1"/>
    </source>
</evidence>
<sequence>KGAKINLIDERTRAELPLRDVGSFRHFRHYINDETRRSRSQARFDPATRTRFREPAR</sequence>